<sequence>MNTRPPLENASSTVALSVQFNDDRKMFSVGLNSGFCIFDTETCSLLNTRDFNAGIGIAQMLGSSNILGLVGGGKQPKFARNKLIIWDESKSQTALEISALLPVLSVQLTKSLIVIALQNSVRIYKFTKTPTLLSAFETASNPWGICAVSSRQHVAFLGRTKGHVQLLEKTGNVKIIPAHSSAVRAIQFSPDGDLLATASEMGTLIRVFATSNCARLVELRRGIDPATIFSLAFSPSGTQLACTSDKSTLHIFDVPRPNSSSDNQPTEASVSPTSPGFPPPSGAVAASSSSPSGNTTTSGNGSANDGRGKWGFLSKVPLLPRMFSDVYSFASTPFEAGEDQSAGTGGVIISGNRTLGTGRPAKGMVAWLKEDTLVVVGGGTDARWEKFVVVREAMDGAGTAASQQQGGYGPQEGQQQQQDGVGSGATRRVCVRSGWKKYLGSP</sequence>
<protein>
    <submittedName>
        <fullName evidence="7">SVP1-like protein 2</fullName>
    </submittedName>
</protein>
<keyword evidence="2 5" id="KW-0853">WD repeat</keyword>
<dbReference type="GO" id="GO:0005774">
    <property type="term" value="C:vacuolar membrane"/>
    <property type="evidence" value="ECO:0007669"/>
    <property type="project" value="UniProtKB-SubCell"/>
</dbReference>
<dbReference type="InterPro" id="IPR036322">
    <property type="entry name" value="WD40_repeat_dom_sf"/>
</dbReference>
<feature type="compositionally biased region" description="Low complexity" evidence="6">
    <location>
        <begin position="398"/>
        <end position="420"/>
    </location>
</feature>
<organism evidence="7 8">
    <name type="scientific">Rhypophila decipiens</name>
    <dbReference type="NCBI Taxonomy" id="261697"/>
    <lineage>
        <taxon>Eukaryota</taxon>
        <taxon>Fungi</taxon>
        <taxon>Dikarya</taxon>
        <taxon>Ascomycota</taxon>
        <taxon>Pezizomycotina</taxon>
        <taxon>Sordariomycetes</taxon>
        <taxon>Sordariomycetidae</taxon>
        <taxon>Sordariales</taxon>
        <taxon>Naviculisporaceae</taxon>
        <taxon>Rhypophila</taxon>
    </lineage>
</organism>
<evidence type="ECO:0000256" key="4">
    <source>
        <dbReference type="ARBA" id="ARBA00025740"/>
    </source>
</evidence>
<gene>
    <name evidence="7" type="ORF">QBC37DRAFT_80869</name>
</gene>
<keyword evidence="3" id="KW-0677">Repeat</keyword>
<evidence type="ECO:0000313" key="8">
    <source>
        <dbReference type="Proteomes" id="UP001301769"/>
    </source>
</evidence>
<name>A0AAN6YCH7_9PEZI</name>
<comment type="subcellular location">
    <subcellularLocation>
        <location evidence="1">Vacuole membrane</location>
        <topology evidence="1">Peripheral membrane protein</topology>
    </subcellularLocation>
</comment>
<dbReference type="SMART" id="SM00320">
    <property type="entry name" value="WD40"/>
    <property type="match status" value="2"/>
</dbReference>
<evidence type="ECO:0000256" key="5">
    <source>
        <dbReference type="PROSITE-ProRule" id="PRU00221"/>
    </source>
</evidence>
<comment type="caution">
    <text evidence="7">The sequence shown here is derived from an EMBL/GenBank/DDBJ whole genome shotgun (WGS) entry which is preliminary data.</text>
</comment>
<dbReference type="InterPro" id="IPR015943">
    <property type="entry name" value="WD40/YVTN_repeat-like_dom_sf"/>
</dbReference>
<evidence type="ECO:0000256" key="6">
    <source>
        <dbReference type="SAM" id="MobiDB-lite"/>
    </source>
</evidence>
<evidence type="ECO:0000313" key="7">
    <source>
        <dbReference type="EMBL" id="KAK4216783.1"/>
    </source>
</evidence>
<dbReference type="EMBL" id="MU858065">
    <property type="protein sequence ID" value="KAK4216783.1"/>
    <property type="molecule type" value="Genomic_DNA"/>
</dbReference>
<reference evidence="7" key="2">
    <citation type="submission" date="2023-05" db="EMBL/GenBank/DDBJ databases">
        <authorList>
            <consortium name="Lawrence Berkeley National Laboratory"/>
            <person name="Steindorff A."/>
            <person name="Hensen N."/>
            <person name="Bonometti L."/>
            <person name="Westerberg I."/>
            <person name="Brannstrom I.O."/>
            <person name="Guillou S."/>
            <person name="Cros-Aarteil S."/>
            <person name="Calhoun S."/>
            <person name="Haridas S."/>
            <person name="Kuo A."/>
            <person name="Mondo S."/>
            <person name="Pangilinan J."/>
            <person name="Riley R."/>
            <person name="Labutti K."/>
            <person name="Andreopoulos B."/>
            <person name="Lipzen A."/>
            <person name="Chen C."/>
            <person name="Yanf M."/>
            <person name="Daum C."/>
            <person name="Ng V."/>
            <person name="Clum A."/>
            <person name="Ohm R."/>
            <person name="Martin F."/>
            <person name="Silar P."/>
            <person name="Natvig D."/>
            <person name="Lalanne C."/>
            <person name="Gautier V."/>
            <person name="Ament-Velasquez S.L."/>
            <person name="Kruys A."/>
            <person name="Hutchinson M.I."/>
            <person name="Powell A.J."/>
            <person name="Barry K."/>
            <person name="Miller A.N."/>
            <person name="Grigoriev I.V."/>
            <person name="Debuchy R."/>
            <person name="Gladieux P."/>
            <person name="Thoren M.H."/>
            <person name="Johannesson H."/>
        </authorList>
    </citation>
    <scope>NUCLEOTIDE SEQUENCE</scope>
    <source>
        <strain evidence="7">PSN293</strain>
    </source>
</reference>
<evidence type="ECO:0000256" key="2">
    <source>
        <dbReference type="ARBA" id="ARBA00022574"/>
    </source>
</evidence>
<dbReference type="InterPro" id="IPR001680">
    <property type="entry name" value="WD40_rpt"/>
</dbReference>
<keyword evidence="8" id="KW-1185">Reference proteome</keyword>
<dbReference type="InterPro" id="IPR048720">
    <property type="entry name" value="PROPPIN"/>
</dbReference>
<dbReference type="SUPFAM" id="SSF50978">
    <property type="entry name" value="WD40 repeat-like"/>
    <property type="match status" value="1"/>
</dbReference>
<dbReference type="PROSITE" id="PS50082">
    <property type="entry name" value="WD_REPEATS_2"/>
    <property type="match status" value="1"/>
</dbReference>
<feature type="compositionally biased region" description="Low complexity" evidence="6">
    <location>
        <begin position="282"/>
        <end position="304"/>
    </location>
</feature>
<feature type="compositionally biased region" description="Polar residues" evidence="6">
    <location>
        <begin position="257"/>
        <end position="268"/>
    </location>
</feature>
<comment type="similarity">
    <text evidence="4">Belongs to the WD repeat PROPPIN family.</text>
</comment>
<reference evidence="7" key="1">
    <citation type="journal article" date="2023" name="Mol. Phylogenet. Evol.">
        <title>Genome-scale phylogeny and comparative genomics of the fungal order Sordariales.</title>
        <authorList>
            <person name="Hensen N."/>
            <person name="Bonometti L."/>
            <person name="Westerberg I."/>
            <person name="Brannstrom I.O."/>
            <person name="Guillou S."/>
            <person name="Cros-Aarteil S."/>
            <person name="Calhoun S."/>
            <person name="Haridas S."/>
            <person name="Kuo A."/>
            <person name="Mondo S."/>
            <person name="Pangilinan J."/>
            <person name="Riley R."/>
            <person name="LaButti K."/>
            <person name="Andreopoulos B."/>
            <person name="Lipzen A."/>
            <person name="Chen C."/>
            <person name="Yan M."/>
            <person name="Daum C."/>
            <person name="Ng V."/>
            <person name="Clum A."/>
            <person name="Steindorff A."/>
            <person name="Ohm R.A."/>
            <person name="Martin F."/>
            <person name="Silar P."/>
            <person name="Natvig D.O."/>
            <person name="Lalanne C."/>
            <person name="Gautier V."/>
            <person name="Ament-Velasquez S.L."/>
            <person name="Kruys A."/>
            <person name="Hutchinson M.I."/>
            <person name="Powell A.J."/>
            <person name="Barry K."/>
            <person name="Miller A.N."/>
            <person name="Grigoriev I.V."/>
            <person name="Debuchy R."/>
            <person name="Gladieux P."/>
            <person name="Hiltunen Thoren M."/>
            <person name="Johannesson H."/>
        </authorList>
    </citation>
    <scope>NUCLEOTIDE SEQUENCE</scope>
    <source>
        <strain evidence="7">PSN293</strain>
    </source>
</reference>
<dbReference type="Proteomes" id="UP001301769">
    <property type="component" value="Unassembled WGS sequence"/>
</dbReference>
<proteinExistence type="inferred from homology"/>
<dbReference type="Pfam" id="PF21032">
    <property type="entry name" value="PROPPIN"/>
    <property type="match status" value="1"/>
</dbReference>
<feature type="repeat" description="WD" evidence="5">
    <location>
        <begin position="176"/>
        <end position="204"/>
    </location>
</feature>
<dbReference type="PANTHER" id="PTHR11227">
    <property type="entry name" value="WD-REPEAT PROTEIN INTERACTING WITH PHOSPHOINOSIDES WIPI -RELATED"/>
    <property type="match status" value="1"/>
</dbReference>
<dbReference type="AlphaFoldDB" id="A0AAN6YCH7"/>
<dbReference type="Gene3D" id="2.130.10.10">
    <property type="entry name" value="YVTN repeat-like/Quinoprotein amine dehydrogenase"/>
    <property type="match status" value="1"/>
</dbReference>
<evidence type="ECO:0000256" key="3">
    <source>
        <dbReference type="ARBA" id="ARBA00022737"/>
    </source>
</evidence>
<feature type="region of interest" description="Disordered" evidence="6">
    <location>
        <begin position="252"/>
        <end position="307"/>
    </location>
</feature>
<evidence type="ECO:0000256" key="1">
    <source>
        <dbReference type="ARBA" id="ARBA00004148"/>
    </source>
</evidence>
<accession>A0AAN6YCH7</accession>
<feature type="region of interest" description="Disordered" evidence="6">
    <location>
        <begin position="398"/>
        <end position="427"/>
    </location>
</feature>